<evidence type="ECO:0000256" key="6">
    <source>
        <dbReference type="ARBA" id="ARBA00018236"/>
    </source>
</evidence>
<evidence type="ECO:0000256" key="8">
    <source>
        <dbReference type="ARBA" id="ARBA00022833"/>
    </source>
</evidence>
<dbReference type="GO" id="GO:0009298">
    <property type="term" value="P:GDP-mannose biosynthetic process"/>
    <property type="evidence" value="ECO:0007669"/>
    <property type="project" value="UniProtKB-UniPathway"/>
</dbReference>
<dbReference type="InterPro" id="IPR001250">
    <property type="entry name" value="Man6P_Isoase-1"/>
</dbReference>
<keyword evidence="8 12" id="KW-0862">Zinc</keyword>
<reference evidence="14 15" key="1">
    <citation type="submission" date="2015-05" db="EMBL/GenBank/DDBJ databases">
        <title>Distinctive expansion of gene families associated with plant cell wall degradation and secondary metabolism in the genomes of grapevine trunk pathogens.</title>
        <authorList>
            <person name="Lawrence D.P."/>
            <person name="Travadon R."/>
            <person name="Rolshausen P.E."/>
            <person name="Baumgartner K."/>
        </authorList>
    </citation>
    <scope>NUCLEOTIDE SEQUENCE [LARGE SCALE GENOMIC DNA]</scope>
    <source>
        <strain evidence="14">UCRPC4</strain>
    </source>
</reference>
<comment type="pathway">
    <text evidence="3">Nucleotide-sugar biosynthesis; GDP-alpha-D-mannose biosynthesis; alpha-D-mannose 1-phosphate from D-fructose 6-phosphate: step 1/2.</text>
</comment>
<comment type="similarity">
    <text evidence="4">Belongs to the mannose-6-phosphate isomerase type 1 family.</text>
</comment>
<dbReference type="AlphaFoldDB" id="A0A0G2HLH1"/>
<organism evidence="14 15">
    <name type="scientific">Phaeomoniella chlamydospora</name>
    <name type="common">Phaeoacremonium chlamydosporum</name>
    <dbReference type="NCBI Taxonomy" id="158046"/>
    <lineage>
        <taxon>Eukaryota</taxon>
        <taxon>Fungi</taxon>
        <taxon>Dikarya</taxon>
        <taxon>Ascomycota</taxon>
        <taxon>Pezizomycotina</taxon>
        <taxon>Eurotiomycetes</taxon>
        <taxon>Chaetothyriomycetidae</taxon>
        <taxon>Phaeomoniellales</taxon>
        <taxon>Phaeomoniellaceae</taxon>
        <taxon>Phaeomoniella</taxon>
    </lineage>
</organism>
<reference evidence="14 15" key="2">
    <citation type="submission" date="2015-05" db="EMBL/GenBank/DDBJ databases">
        <authorList>
            <person name="Morales-Cruz A."/>
            <person name="Amrine K.C."/>
            <person name="Cantu D."/>
        </authorList>
    </citation>
    <scope>NUCLEOTIDE SEQUENCE [LARGE SCALE GENOMIC DNA]</scope>
    <source>
        <strain evidence="14">UCRPC4</strain>
    </source>
</reference>
<evidence type="ECO:0000256" key="1">
    <source>
        <dbReference type="ARBA" id="ARBA00000757"/>
    </source>
</evidence>
<comment type="cofactor">
    <cofactor evidence="12">
        <name>Zn(2+)</name>
        <dbReference type="ChEBI" id="CHEBI:29105"/>
    </cofactor>
    <text evidence="12">Binds 1 zinc ion per subunit.</text>
</comment>
<comment type="caution">
    <text evidence="14">The sequence shown here is derived from an EMBL/GenBank/DDBJ whole genome shotgun (WGS) entry which is preliminary data.</text>
</comment>
<dbReference type="InterPro" id="IPR046457">
    <property type="entry name" value="PMI_typeI_cat"/>
</dbReference>
<dbReference type="Pfam" id="PF20511">
    <property type="entry name" value="PMI_typeI_cat"/>
    <property type="match status" value="1"/>
</dbReference>
<dbReference type="Gene3D" id="1.10.441.10">
    <property type="entry name" value="Phosphomannose Isomerase, domain 2"/>
    <property type="match status" value="1"/>
</dbReference>
<evidence type="ECO:0000256" key="4">
    <source>
        <dbReference type="ARBA" id="ARBA00010772"/>
    </source>
</evidence>
<accession>A0A0G2HLH1</accession>
<protein>
    <recommendedName>
        <fullName evidence="6">Mannose-6-phosphate isomerase</fullName>
        <ecNumber evidence="5">5.3.1.8</ecNumber>
    </recommendedName>
    <alternativeName>
        <fullName evidence="10">Phosphohexomutase</fullName>
    </alternativeName>
    <alternativeName>
        <fullName evidence="11">Phosphomannose isomerase</fullName>
    </alternativeName>
</protein>
<dbReference type="PRINTS" id="PR00714">
    <property type="entry name" value="MAN6PISMRASE"/>
</dbReference>
<feature type="binding site" evidence="12">
    <location>
        <position position="217"/>
    </location>
    <ligand>
        <name>Zn(2+)</name>
        <dbReference type="ChEBI" id="CHEBI:29105"/>
    </ligand>
</feature>
<dbReference type="UniPathway" id="UPA00126">
    <property type="reaction ID" value="UER00423"/>
</dbReference>
<dbReference type="InterPro" id="IPR016305">
    <property type="entry name" value="Mannose-6-P_Isomerase"/>
</dbReference>
<sequence length="378" mass="42080">MWMGTYPTTPAYVLSSGELLQDVLNRNKEGLIGETVLSKYGADLPFLPKILSIAKALPLQLHPNKDLASQLHKKDPDQFGDPNHKPEIAVAFGKFEVFAGIKPIEQISSLFQLEPLKTLLPDFQPPSEPSKWTNETVREACRTLLLAPESIVREISSKLLSIPKSQLGSQSYILDLLPQLQSQYSPEDNGNLVALLAMNFLVLDAGDAIYIPADGMHAYLSGDIFECMARSDNVLNVGFCPRADRNNIDIFTETLTFRSVDKDSIILPSQPASKFSKNGKTVIYAPELSEFNLLVTRLAKSESEFLNKINGPSIMIVIEGKGKMNVRGESKDLKQGFIYFVGQGVDVEFQAEGHNNYDDEDEEDEEEEELVVYRAYAE</sequence>
<dbReference type="PANTHER" id="PTHR10309">
    <property type="entry name" value="MANNOSE-6-PHOSPHATE ISOMERASE"/>
    <property type="match status" value="1"/>
</dbReference>
<dbReference type="Gene3D" id="2.60.120.10">
    <property type="entry name" value="Jelly Rolls"/>
    <property type="match status" value="2"/>
</dbReference>
<dbReference type="SUPFAM" id="SSF51182">
    <property type="entry name" value="RmlC-like cupins"/>
    <property type="match status" value="1"/>
</dbReference>
<dbReference type="GO" id="GO:0005829">
    <property type="term" value="C:cytosol"/>
    <property type="evidence" value="ECO:0007669"/>
    <property type="project" value="TreeGrafter"/>
</dbReference>
<name>A0A0G2HLH1_PHACM</name>
<dbReference type="Proteomes" id="UP000053317">
    <property type="component" value="Unassembled WGS sequence"/>
</dbReference>
<gene>
    <name evidence="14" type="ORF">UCRPC4_g00081</name>
</gene>
<evidence type="ECO:0000256" key="7">
    <source>
        <dbReference type="ARBA" id="ARBA00022723"/>
    </source>
</evidence>
<evidence type="ECO:0000256" key="3">
    <source>
        <dbReference type="ARBA" id="ARBA00004666"/>
    </source>
</evidence>
<evidence type="ECO:0000256" key="9">
    <source>
        <dbReference type="ARBA" id="ARBA00023235"/>
    </source>
</evidence>
<dbReference type="PANTHER" id="PTHR10309:SF4">
    <property type="entry name" value="MANNOSE-6-PHOSPHATE ISOMERASE"/>
    <property type="match status" value="1"/>
</dbReference>
<dbReference type="PIRSF" id="PIRSF001480">
    <property type="entry name" value="Mannose-6-phosphate_isomerase"/>
    <property type="match status" value="1"/>
</dbReference>
<dbReference type="NCBIfam" id="TIGR00218">
    <property type="entry name" value="manA"/>
    <property type="match status" value="1"/>
</dbReference>
<comment type="function">
    <text evidence="2">Involved in the synthesis of the GDP-mannose and dolichol-phosphate-mannose required for a number of critical mannosyl transfer reactions.</text>
</comment>
<feature type="binding site" evidence="12">
    <location>
        <position position="87"/>
    </location>
    <ligand>
        <name>Zn(2+)</name>
        <dbReference type="ChEBI" id="CHEBI:29105"/>
    </ligand>
</feature>
<keyword evidence="9 14" id="KW-0413">Isomerase</keyword>
<dbReference type="EC" id="5.3.1.8" evidence="5"/>
<evidence type="ECO:0000313" key="15">
    <source>
        <dbReference type="Proteomes" id="UP000053317"/>
    </source>
</evidence>
<dbReference type="InterPro" id="IPR011051">
    <property type="entry name" value="RmlC_Cupin_sf"/>
</dbReference>
<evidence type="ECO:0000259" key="13">
    <source>
        <dbReference type="Pfam" id="PF20511"/>
    </source>
</evidence>
<evidence type="ECO:0000256" key="11">
    <source>
        <dbReference type="ARBA" id="ARBA00030762"/>
    </source>
</evidence>
<keyword evidence="15" id="KW-1185">Reference proteome</keyword>
<evidence type="ECO:0000256" key="12">
    <source>
        <dbReference type="PIRSR" id="PIRSR001480-2"/>
    </source>
</evidence>
<keyword evidence="7 12" id="KW-0479">Metal-binding</keyword>
<dbReference type="GO" id="GO:0004476">
    <property type="term" value="F:mannose-6-phosphate isomerase activity"/>
    <property type="evidence" value="ECO:0007669"/>
    <property type="project" value="UniProtKB-EC"/>
</dbReference>
<dbReference type="CDD" id="cd07011">
    <property type="entry name" value="cupin_PMI_type_I_N"/>
    <property type="match status" value="1"/>
</dbReference>
<evidence type="ECO:0000256" key="10">
    <source>
        <dbReference type="ARBA" id="ARBA00029741"/>
    </source>
</evidence>
<feature type="binding site" evidence="12">
    <location>
        <position position="62"/>
    </location>
    <ligand>
        <name>Zn(2+)</name>
        <dbReference type="ChEBI" id="CHEBI:29105"/>
    </ligand>
</feature>
<dbReference type="InterPro" id="IPR014710">
    <property type="entry name" value="RmlC-like_jellyroll"/>
</dbReference>
<evidence type="ECO:0000256" key="2">
    <source>
        <dbReference type="ARBA" id="ARBA00002564"/>
    </source>
</evidence>
<evidence type="ECO:0000256" key="5">
    <source>
        <dbReference type="ARBA" id="ARBA00011956"/>
    </source>
</evidence>
<comment type="catalytic activity">
    <reaction evidence="1">
        <text>D-mannose 6-phosphate = D-fructose 6-phosphate</text>
        <dbReference type="Rhea" id="RHEA:12356"/>
        <dbReference type="ChEBI" id="CHEBI:58735"/>
        <dbReference type="ChEBI" id="CHEBI:61527"/>
        <dbReference type="EC" id="5.3.1.8"/>
    </reaction>
</comment>
<feature type="domain" description="Phosphomannose isomerase type I catalytic" evidence="13">
    <location>
        <begin position="1"/>
        <end position="103"/>
    </location>
</feature>
<dbReference type="EMBL" id="LCWF01000002">
    <property type="protein sequence ID" value="KKY29175.1"/>
    <property type="molecule type" value="Genomic_DNA"/>
</dbReference>
<evidence type="ECO:0000313" key="14">
    <source>
        <dbReference type="EMBL" id="KKY29175.1"/>
    </source>
</evidence>
<dbReference type="GO" id="GO:0005975">
    <property type="term" value="P:carbohydrate metabolic process"/>
    <property type="evidence" value="ECO:0007669"/>
    <property type="project" value="InterPro"/>
</dbReference>
<dbReference type="GO" id="GO:0008270">
    <property type="term" value="F:zinc ion binding"/>
    <property type="evidence" value="ECO:0007669"/>
    <property type="project" value="InterPro"/>
</dbReference>
<dbReference type="OrthoDB" id="6605218at2759"/>
<proteinExistence type="inferred from homology"/>
<feature type="binding site" evidence="12">
    <location>
        <position position="60"/>
    </location>
    <ligand>
        <name>Zn(2+)</name>
        <dbReference type="ChEBI" id="CHEBI:29105"/>
    </ligand>
</feature>